<dbReference type="EMBL" id="JAODWD010000001">
    <property type="protein sequence ID" value="MCT7657288.1"/>
    <property type="molecule type" value="Genomic_DNA"/>
</dbReference>
<reference evidence="3" key="1">
    <citation type="submission" date="2023-07" db="EMBL/GenBank/DDBJ databases">
        <authorList>
            <person name="Deng Y."/>
            <person name="Zhang Y.-Q."/>
        </authorList>
    </citation>
    <scope>NUCLEOTIDE SEQUENCE [LARGE SCALE GENOMIC DNA]</scope>
    <source>
        <strain evidence="3">CPCC 205710</strain>
    </source>
</reference>
<dbReference type="RefSeq" id="WP_260991349.1">
    <property type="nucleotide sequence ID" value="NZ_JAODWD010000001.1"/>
</dbReference>
<protein>
    <submittedName>
        <fullName evidence="2">Uncharacterized protein</fullName>
    </submittedName>
</protein>
<proteinExistence type="predicted"/>
<feature type="signal peptide" evidence="1">
    <location>
        <begin position="1"/>
        <end position="25"/>
    </location>
</feature>
<name>A0ABT2M4V1_9MYCO</name>
<evidence type="ECO:0000313" key="2">
    <source>
        <dbReference type="EMBL" id="MCT7657288.1"/>
    </source>
</evidence>
<evidence type="ECO:0000313" key="3">
    <source>
        <dbReference type="Proteomes" id="UP001206639"/>
    </source>
</evidence>
<comment type="caution">
    <text evidence="2">The sequence shown here is derived from an EMBL/GenBank/DDBJ whole genome shotgun (WGS) entry which is preliminary data.</text>
</comment>
<feature type="chain" id="PRO_5045956818" evidence="1">
    <location>
        <begin position="26"/>
        <end position="105"/>
    </location>
</feature>
<organism evidence="2 3">
    <name type="scientific">Mycobacterium deserti</name>
    <dbReference type="NCBI Taxonomy" id="2978347"/>
    <lineage>
        <taxon>Bacteria</taxon>
        <taxon>Bacillati</taxon>
        <taxon>Actinomycetota</taxon>
        <taxon>Actinomycetes</taxon>
        <taxon>Mycobacteriales</taxon>
        <taxon>Mycobacteriaceae</taxon>
        <taxon>Mycobacterium</taxon>
    </lineage>
</organism>
<sequence>MQTTRVLVAAAAGACAVVVFSGAVASADGETAAEVIEELQSEGFTVNIDRIGTRPLDECVVTNVRNPQQFTQLVPLLGGDDDGGSVLVPAIISKPVSVSLDCTGQ</sequence>
<accession>A0ABT2M4V1</accession>
<gene>
    <name evidence="2" type="ORF">N4S67_02485</name>
</gene>
<dbReference type="Proteomes" id="UP001206639">
    <property type="component" value="Unassembled WGS sequence"/>
</dbReference>
<evidence type="ECO:0000256" key="1">
    <source>
        <dbReference type="SAM" id="SignalP"/>
    </source>
</evidence>
<keyword evidence="3" id="KW-1185">Reference proteome</keyword>
<keyword evidence="1" id="KW-0732">Signal</keyword>